<keyword evidence="2" id="KW-1185">Reference proteome</keyword>
<dbReference type="Proteomes" id="UP001234178">
    <property type="component" value="Unassembled WGS sequence"/>
</dbReference>
<sequence length="84" mass="9304">MSPNIAKALFSTAVVDVVWRCINVKENSNPVTVGYCRSLALPCSPCRSESNKTLTSSVTYRYRPIFSSFAINPAFFLKLANCHV</sequence>
<reference evidence="1 2" key="1">
    <citation type="journal article" date="2023" name="Nucleic Acids Res.">
        <title>The hologenome of Daphnia magna reveals possible DNA methylation and microbiome-mediated evolution of the host genome.</title>
        <authorList>
            <person name="Chaturvedi A."/>
            <person name="Li X."/>
            <person name="Dhandapani V."/>
            <person name="Marshall H."/>
            <person name="Kissane S."/>
            <person name="Cuenca-Cambronero M."/>
            <person name="Asole G."/>
            <person name="Calvet F."/>
            <person name="Ruiz-Romero M."/>
            <person name="Marangio P."/>
            <person name="Guigo R."/>
            <person name="Rago D."/>
            <person name="Mirbahai L."/>
            <person name="Eastwood N."/>
            <person name="Colbourne J.K."/>
            <person name="Zhou J."/>
            <person name="Mallon E."/>
            <person name="Orsini L."/>
        </authorList>
    </citation>
    <scope>NUCLEOTIDE SEQUENCE [LARGE SCALE GENOMIC DNA]</scope>
    <source>
        <strain evidence="1">LRV0_1</strain>
    </source>
</reference>
<dbReference type="EMBL" id="JAOYFB010000003">
    <property type="protein sequence ID" value="KAK4009753.1"/>
    <property type="molecule type" value="Genomic_DNA"/>
</dbReference>
<organism evidence="1 2">
    <name type="scientific">Daphnia magna</name>
    <dbReference type="NCBI Taxonomy" id="35525"/>
    <lineage>
        <taxon>Eukaryota</taxon>
        <taxon>Metazoa</taxon>
        <taxon>Ecdysozoa</taxon>
        <taxon>Arthropoda</taxon>
        <taxon>Crustacea</taxon>
        <taxon>Branchiopoda</taxon>
        <taxon>Diplostraca</taxon>
        <taxon>Cladocera</taxon>
        <taxon>Anomopoda</taxon>
        <taxon>Daphniidae</taxon>
        <taxon>Daphnia</taxon>
    </lineage>
</organism>
<gene>
    <name evidence="1" type="ORF">OUZ56_018899</name>
</gene>
<proteinExistence type="predicted"/>
<comment type="caution">
    <text evidence="1">The sequence shown here is derived from an EMBL/GenBank/DDBJ whole genome shotgun (WGS) entry which is preliminary data.</text>
</comment>
<evidence type="ECO:0000313" key="1">
    <source>
        <dbReference type="EMBL" id="KAK4009753.1"/>
    </source>
</evidence>
<name>A0ABQ9ZA87_9CRUS</name>
<accession>A0ABQ9ZA87</accession>
<protein>
    <submittedName>
        <fullName evidence="1">Uncharacterized protein</fullName>
    </submittedName>
</protein>
<evidence type="ECO:0000313" key="2">
    <source>
        <dbReference type="Proteomes" id="UP001234178"/>
    </source>
</evidence>